<gene>
    <name evidence="3" type="ORF">CYMTET_10871</name>
    <name evidence="2" type="ORF">CYMTET_43818</name>
</gene>
<dbReference type="EMBL" id="LGRX02029600">
    <property type="protein sequence ID" value="KAK3246652.1"/>
    <property type="molecule type" value="Genomic_DNA"/>
</dbReference>
<keyword evidence="4" id="KW-1185">Reference proteome</keyword>
<dbReference type="Proteomes" id="UP001190700">
    <property type="component" value="Unassembled WGS sequence"/>
</dbReference>
<organism evidence="3 4">
    <name type="scientific">Cymbomonas tetramitiformis</name>
    <dbReference type="NCBI Taxonomy" id="36881"/>
    <lineage>
        <taxon>Eukaryota</taxon>
        <taxon>Viridiplantae</taxon>
        <taxon>Chlorophyta</taxon>
        <taxon>Pyramimonadophyceae</taxon>
        <taxon>Pyramimonadales</taxon>
        <taxon>Pyramimonadaceae</taxon>
        <taxon>Cymbomonas</taxon>
    </lineage>
</organism>
<feature type="compositionally biased region" description="Basic residues" evidence="1">
    <location>
        <begin position="59"/>
        <end position="68"/>
    </location>
</feature>
<reference evidence="3" key="2">
    <citation type="submission" date="2023-06" db="EMBL/GenBank/DDBJ databases">
        <title>Long-read-based genome assembly of the green algal bacterivore Cymbomonas tetramitiformis.</title>
        <authorList>
            <person name="Gyaltshen Y."/>
            <person name="Rozenberg A."/>
            <person name="Paasch A."/>
            <person name="Burns J.A."/>
            <person name="Warring S."/>
            <person name="Larson R."/>
            <person name="Maurer-Alcala X."/>
            <person name="Dacks J."/>
            <person name="Kim E."/>
        </authorList>
    </citation>
    <scope>NUCLEOTIDE SEQUENCE</scope>
    <source>
        <strain evidence="3">PLY_AMNH</strain>
    </source>
</reference>
<proteinExistence type="predicted"/>
<name>A0AAE0GND9_9CHLO</name>
<sequence>MEQFIARPVEYAAFAKIIEKLRKILRGHDEQGDENEEWLLKLGDMSEPRELMISTIAKAKGHKSRVKGSRISPGKKSPSPTRRKRSPSPTRRKKSTSPLRTKRSPPVKRSECPQRKSSSPPPRFAMTPALGTTPEDR</sequence>
<feature type="compositionally biased region" description="Basic residues" evidence="1">
    <location>
        <begin position="81"/>
        <end position="106"/>
    </location>
</feature>
<protein>
    <submittedName>
        <fullName evidence="3">Uncharacterized protein</fullName>
    </submittedName>
</protein>
<reference evidence="3 4" key="1">
    <citation type="journal article" date="2015" name="Genome Biol. Evol.">
        <title>Comparative Genomics of a Bacterivorous Green Alga Reveals Evolutionary Causalities and Consequences of Phago-Mixotrophic Mode of Nutrition.</title>
        <authorList>
            <person name="Burns J.A."/>
            <person name="Paasch A."/>
            <person name="Narechania A."/>
            <person name="Kim E."/>
        </authorList>
    </citation>
    <scope>NUCLEOTIDE SEQUENCE [LARGE SCALE GENOMIC DNA]</scope>
    <source>
        <strain evidence="3">PLY_AMNH</strain>
    </source>
</reference>
<evidence type="ECO:0000313" key="4">
    <source>
        <dbReference type="Proteomes" id="UP001190700"/>
    </source>
</evidence>
<evidence type="ECO:0000256" key="1">
    <source>
        <dbReference type="SAM" id="MobiDB-lite"/>
    </source>
</evidence>
<evidence type="ECO:0000313" key="3">
    <source>
        <dbReference type="EMBL" id="KAK3281336.1"/>
    </source>
</evidence>
<feature type="region of interest" description="Disordered" evidence="1">
    <location>
        <begin position="57"/>
        <end position="137"/>
    </location>
</feature>
<evidence type="ECO:0000313" key="2">
    <source>
        <dbReference type="EMBL" id="KAK3246652.1"/>
    </source>
</evidence>
<comment type="caution">
    <text evidence="3">The sequence shown here is derived from an EMBL/GenBank/DDBJ whole genome shotgun (WGS) entry which is preliminary data.</text>
</comment>
<accession>A0AAE0GND9</accession>
<dbReference type="AlphaFoldDB" id="A0AAE0GND9"/>
<dbReference type="EMBL" id="LGRX02003879">
    <property type="protein sequence ID" value="KAK3281336.1"/>
    <property type="molecule type" value="Genomic_DNA"/>
</dbReference>